<dbReference type="PIRSF" id="PIRSF006615">
    <property type="entry name" value="Zn_crbxpep_Taq"/>
    <property type="match status" value="1"/>
</dbReference>
<feature type="binding site" evidence="9">
    <location>
        <position position="261"/>
    </location>
    <ligand>
        <name>Zn(2+)</name>
        <dbReference type="ChEBI" id="CHEBI:29105"/>
        <note>catalytic</note>
    </ligand>
</feature>
<dbReference type="EMBL" id="LDOV01000022">
    <property type="protein sequence ID" value="KLV00515.1"/>
    <property type="molecule type" value="Genomic_DNA"/>
</dbReference>
<comment type="function">
    <text evidence="8">Broad specificity carboxypetidase that releases amino acids sequentially from the C-terminus, including neutral, aromatic, polar and basic residues.</text>
</comment>
<gene>
    <name evidence="11" type="ORF">ABT58_12760</name>
</gene>
<evidence type="ECO:0000256" key="7">
    <source>
        <dbReference type="ARBA" id="ARBA00061580"/>
    </source>
</evidence>
<comment type="caution">
    <text evidence="11">The sequence shown here is derived from an EMBL/GenBank/DDBJ whole genome shotgun (WGS) entry which is preliminary data.</text>
</comment>
<dbReference type="PATRIC" id="fig|754436.4.peg.2713"/>
<dbReference type="PRINTS" id="PR00998">
    <property type="entry name" value="CRBOXYPTASET"/>
</dbReference>
<organism evidence="11 12">
    <name type="scientific">Photobacterium aphoticum</name>
    <dbReference type="NCBI Taxonomy" id="754436"/>
    <lineage>
        <taxon>Bacteria</taxon>
        <taxon>Pseudomonadati</taxon>
        <taxon>Pseudomonadota</taxon>
        <taxon>Gammaproteobacteria</taxon>
        <taxon>Vibrionales</taxon>
        <taxon>Vibrionaceae</taxon>
        <taxon>Photobacterium</taxon>
    </lineage>
</organism>
<feature type="binding site" evidence="9">
    <location>
        <position position="291"/>
    </location>
    <ligand>
        <name>Zn(2+)</name>
        <dbReference type="ChEBI" id="CHEBI:29105"/>
        <note>catalytic</note>
    </ligand>
</feature>
<dbReference type="GO" id="GO:0004181">
    <property type="term" value="F:metallocarboxypeptidase activity"/>
    <property type="evidence" value="ECO:0007669"/>
    <property type="project" value="UniProtKB-UniRule"/>
</dbReference>
<evidence type="ECO:0000256" key="4">
    <source>
        <dbReference type="ARBA" id="ARBA00022801"/>
    </source>
</evidence>
<evidence type="ECO:0000256" key="2">
    <source>
        <dbReference type="ARBA" id="ARBA00022670"/>
    </source>
</evidence>
<accession>A0A0J1GL73</accession>
<evidence type="ECO:0000256" key="5">
    <source>
        <dbReference type="ARBA" id="ARBA00023049"/>
    </source>
</evidence>
<dbReference type="RefSeq" id="WP_047874781.1">
    <property type="nucleotide sequence ID" value="NZ_BMYC01000004.1"/>
</dbReference>
<proteinExistence type="inferred from homology"/>
<keyword evidence="12" id="KW-1185">Reference proteome</keyword>
<dbReference type="InterPro" id="IPR001333">
    <property type="entry name" value="Peptidase_M32_Taq"/>
</dbReference>
<dbReference type="Pfam" id="PF02074">
    <property type="entry name" value="Peptidase_M32"/>
    <property type="match status" value="1"/>
</dbReference>
<evidence type="ECO:0000313" key="12">
    <source>
        <dbReference type="Proteomes" id="UP000036426"/>
    </source>
</evidence>
<dbReference type="GO" id="GO:0008270">
    <property type="term" value="F:zinc ion binding"/>
    <property type="evidence" value="ECO:0007669"/>
    <property type="project" value="UniProtKB-ARBA"/>
</dbReference>
<dbReference type="PANTHER" id="PTHR34217">
    <property type="entry name" value="METAL-DEPENDENT CARBOXYPEPTIDASE"/>
    <property type="match status" value="1"/>
</dbReference>
<dbReference type="EC" id="3.4.17.19" evidence="8"/>
<evidence type="ECO:0000256" key="3">
    <source>
        <dbReference type="ARBA" id="ARBA00022723"/>
    </source>
</evidence>
<keyword evidence="2 8" id="KW-0645">Protease</keyword>
<keyword evidence="4 8" id="KW-0378">Hydrolase</keyword>
<dbReference type="PANTHER" id="PTHR34217:SF1">
    <property type="entry name" value="CARBOXYPEPTIDASE 1"/>
    <property type="match status" value="1"/>
</dbReference>
<protein>
    <recommendedName>
        <fullName evidence="8">Metal-dependent carboxypeptidase</fullName>
        <ecNumber evidence="8">3.4.17.19</ecNumber>
    </recommendedName>
</protein>
<evidence type="ECO:0000256" key="6">
    <source>
        <dbReference type="ARBA" id="ARBA00052755"/>
    </source>
</evidence>
<evidence type="ECO:0000256" key="8">
    <source>
        <dbReference type="PIRNR" id="PIRNR006615"/>
    </source>
</evidence>
<comment type="cofactor">
    <cofactor evidence="9">
        <name>Zn(2+)</name>
        <dbReference type="ChEBI" id="CHEBI:29105"/>
    </cofactor>
    <text evidence="9">Binds 1 zinc ion per subunit.</text>
</comment>
<dbReference type="Proteomes" id="UP000036426">
    <property type="component" value="Unassembled WGS sequence"/>
</dbReference>
<dbReference type="GO" id="GO:0006508">
    <property type="term" value="P:proteolysis"/>
    <property type="evidence" value="ECO:0007669"/>
    <property type="project" value="UniProtKB-UniRule"/>
</dbReference>
<feature type="active site" description="Proton donor/acceptor" evidence="10">
    <location>
        <position position="262"/>
    </location>
</feature>
<dbReference type="PROSITE" id="PS52034">
    <property type="entry name" value="PEPTIDASE_M32"/>
    <property type="match status" value="1"/>
</dbReference>
<feature type="binding site" evidence="9">
    <location>
        <position position="265"/>
    </location>
    <ligand>
        <name>Zn(2+)</name>
        <dbReference type="ChEBI" id="CHEBI:29105"/>
        <note>catalytic</note>
    </ligand>
</feature>
<evidence type="ECO:0000256" key="9">
    <source>
        <dbReference type="PIRSR" id="PIRSR006615-1"/>
    </source>
</evidence>
<dbReference type="OrthoDB" id="9772308at2"/>
<dbReference type="Gene3D" id="1.10.1370.30">
    <property type="match status" value="1"/>
</dbReference>
<reference evidence="11 12" key="1">
    <citation type="submission" date="2015-05" db="EMBL/GenBank/DDBJ databases">
        <title>Photobacterium galathea sp. nov.</title>
        <authorList>
            <person name="Machado H."/>
            <person name="Gram L."/>
        </authorList>
    </citation>
    <scope>NUCLEOTIDE SEQUENCE [LARGE SCALE GENOMIC DNA]</scope>
    <source>
        <strain evidence="11 12">DSM 25995</strain>
    </source>
</reference>
<sequence>MTFYQKLEQHHKKLAKLDHLASICSWDQAAMMPEGGNAARSEAMAELAVISHEMATAPYLAEWFELAHRESLSQEEKASLTEMKRVWRNANVLPADLVEEQSLACSTCEHAWRTQRGNNDWQGFSENLKKVVELTRREAKIRSEATGLSPYDALLDQYEPGMTSAKLDALFADVKTWLPELITQIREKQTHDEVMQPVGPFPIDEQKALSLDIMQKLGFDFHHGRLDVSMHPFCGGVPTDVRITTRYDEADFTSALMGVIHETGHARYEQGLPEKWAGLPVGTARSMGIHESQSLFFEMQLSRSENFIDILAPLAAETFNRIDDPALTPENLTLLNTRVAPGYIRVDADEVTYPAHVILRYEIERDLIEGRIEVADIPELWDRKMHEYLGLNTKGNFTDGCMQDIHWPMGSFGYFPSYTLGAMYAAQFMAAMRKEMNVENLIRERNFQPIFNWLDRHVWKRASLVNTDKLLIESTGEALNAQHLKDHLISRYLG</sequence>
<evidence type="ECO:0000256" key="10">
    <source>
        <dbReference type="PIRSR" id="PIRSR006615-2"/>
    </source>
</evidence>
<keyword evidence="1 8" id="KW-0121">Carboxypeptidase</keyword>
<comment type="catalytic activity">
    <reaction evidence="6 8">
        <text>Release of a C-terminal amino acid with broad specificity, except for -Pro.</text>
        <dbReference type="EC" id="3.4.17.19"/>
    </reaction>
</comment>
<keyword evidence="9" id="KW-0862">Zinc</keyword>
<evidence type="ECO:0000256" key="1">
    <source>
        <dbReference type="ARBA" id="ARBA00022645"/>
    </source>
</evidence>
<evidence type="ECO:0000313" key="11">
    <source>
        <dbReference type="EMBL" id="KLV00515.1"/>
    </source>
</evidence>
<dbReference type="AlphaFoldDB" id="A0A0J1GL73"/>
<keyword evidence="5 8" id="KW-0482">Metalloprotease</keyword>
<dbReference type="CDD" id="cd06460">
    <property type="entry name" value="M32_Taq"/>
    <property type="match status" value="1"/>
</dbReference>
<comment type="similarity">
    <text evidence="7 8">Belongs to the peptidase M32 family.</text>
</comment>
<dbReference type="FunFam" id="1.10.1370.30:FF:000003">
    <property type="entry name" value="Thermostable carboxypeptidase 1"/>
    <property type="match status" value="1"/>
</dbReference>
<dbReference type="SUPFAM" id="SSF55486">
    <property type="entry name" value="Metalloproteases ('zincins'), catalytic domain"/>
    <property type="match status" value="1"/>
</dbReference>
<name>A0A0J1GL73_9GAMM</name>
<keyword evidence="3 8" id="KW-0479">Metal-binding</keyword>